<name>T1UMZ2_9BASI</name>
<dbReference type="VEuPathDB" id="FungiDB:HVAS_10003300"/>
<feature type="chain" id="PRO_5004595202" evidence="1">
    <location>
        <begin position="26"/>
        <end position="105"/>
    </location>
</feature>
<reference evidence="2" key="1">
    <citation type="submission" date="2013-04" db="EMBL/GenBank/DDBJ databases">
        <title>Genome annotation of the coffee rust (Hemileia vastatrix) contributes to the gene repertoire catalogue of the Pucciniales.</title>
        <authorList>
            <person name="Cristancho M.M."/>
            <person name="Botero D.O."/>
            <person name="Giraldo W.G."/>
            <person name="Tabima J.F."/>
            <person name="Riano-Pachon D.M."/>
            <person name="Escobar C."/>
            <person name="Rozo Y.I."/>
            <person name="Rivera L.F."/>
            <person name="Restrepo S."/>
            <person name="Gaitan A.L."/>
        </authorList>
    </citation>
    <scope>NUCLEOTIDE SEQUENCE</scope>
</reference>
<sequence>MSNFYLSLTALLQVLVLSFWASSAAITIPGLNSVADFQIVLKSSTILNLRARQAPESYDSESSQPTDVSFIPCPDTATQGYVQNFAISPCDRVSDSSSCTFSYGK</sequence>
<keyword evidence="1" id="KW-0732">Signal</keyword>
<dbReference type="EMBL" id="KF018018">
    <property type="protein sequence ID" value="AGT80095.1"/>
    <property type="molecule type" value="Genomic_DNA"/>
</dbReference>
<proteinExistence type="predicted"/>
<evidence type="ECO:0000313" key="2">
    <source>
        <dbReference type="EMBL" id="AGT80095.1"/>
    </source>
</evidence>
<accession>T1UMZ2</accession>
<dbReference type="AlphaFoldDB" id="T1UMZ2"/>
<feature type="signal peptide" evidence="1">
    <location>
        <begin position="1"/>
        <end position="25"/>
    </location>
</feature>
<organism evidence="2">
    <name type="scientific">Hemileia vastatrix</name>
    <dbReference type="NCBI Taxonomy" id="203904"/>
    <lineage>
        <taxon>Eukaryota</taxon>
        <taxon>Fungi</taxon>
        <taxon>Dikarya</taxon>
        <taxon>Basidiomycota</taxon>
        <taxon>Pucciniomycotina</taxon>
        <taxon>Pucciniomycetes</taxon>
        <taxon>Pucciniales</taxon>
        <taxon>Zaghouaniaceae</taxon>
        <taxon>Hemileia</taxon>
    </lineage>
</organism>
<protein>
    <submittedName>
        <fullName evidence="2">Putative secreted protein</fullName>
    </submittedName>
</protein>
<evidence type="ECO:0000256" key="1">
    <source>
        <dbReference type="SAM" id="SignalP"/>
    </source>
</evidence>